<dbReference type="Pfam" id="PF07715">
    <property type="entry name" value="Plug"/>
    <property type="match status" value="1"/>
</dbReference>
<evidence type="ECO:0000256" key="4">
    <source>
        <dbReference type="ARBA" id="ARBA00022692"/>
    </source>
</evidence>
<accession>A0ABY9EG19</accession>
<feature type="signal peptide" evidence="11">
    <location>
        <begin position="1"/>
        <end position="35"/>
    </location>
</feature>
<dbReference type="InterPro" id="IPR039426">
    <property type="entry name" value="TonB-dep_rcpt-like"/>
</dbReference>
<evidence type="ECO:0000256" key="10">
    <source>
        <dbReference type="SAM" id="MobiDB-lite"/>
    </source>
</evidence>
<gene>
    <name evidence="14" type="ORF">M8T91_08675</name>
</gene>
<organism evidence="14 15">
    <name type="scientific">Microbulbifer spongiae</name>
    <dbReference type="NCBI Taxonomy" id="2944933"/>
    <lineage>
        <taxon>Bacteria</taxon>
        <taxon>Pseudomonadati</taxon>
        <taxon>Pseudomonadota</taxon>
        <taxon>Gammaproteobacteria</taxon>
        <taxon>Cellvibrionales</taxon>
        <taxon>Microbulbiferaceae</taxon>
        <taxon>Microbulbifer</taxon>
    </lineage>
</organism>
<evidence type="ECO:0000256" key="3">
    <source>
        <dbReference type="ARBA" id="ARBA00022452"/>
    </source>
</evidence>
<proteinExistence type="inferred from homology"/>
<dbReference type="Gene3D" id="2.40.170.20">
    <property type="entry name" value="TonB-dependent receptor, beta-barrel domain"/>
    <property type="match status" value="1"/>
</dbReference>
<dbReference type="Proteomes" id="UP001321520">
    <property type="component" value="Chromosome"/>
</dbReference>
<dbReference type="PROSITE" id="PS52016">
    <property type="entry name" value="TONB_DEPENDENT_REC_3"/>
    <property type="match status" value="1"/>
</dbReference>
<feature type="compositionally biased region" description="Pro residues" evidence="10">
    <location>
        <begin position="692"/>
        <end position="704"/>
    </location>
</feature>
<dbReference type="RefSeq" id="WP_301418785.1">
    <property type="nucleotide sequence ID" value="NZ_CP098023.1"/>
</dbReference>
<feature type="domain" description="TonB-dependent receptor plug" evidence="13">
    <location>
        <begin position="67"/>
        <end position="171"/>
    </location>
</feature>
<evidence type="ECO:0000259" key="13">
    <source>
        <dbReference type="Pfam" id="PF07715"/>
    </source>
</evidence>
<name>A0ABY9EG19_9GAMM</name>
<feature type="chain" id="PRO_5045308264" evidence="11">
    <location>
        <begin position="36"/>
        <end position="926"/>
    </location>
</feature>
<dbReference type="NCBIfam" id="TIGR01782">
    <property type="entry name" value="TonB-Xanth-Caul"/>
    <property type="match status" value="1"/>
</dbReference>
<dbReference type="Gene3D" id="2.170.130.10">
    <property type="entry name" value="TonB-dependent receptor, plug domain"/>
    <property type="match status" value="1"/>
</dbReference>
<keyword evidence="14" id="KW-0675">Receptor</keyword>
<keyword evidence="3 8" id="KW-1134">Transmembrane beta strand</keyword>
<dbReference type="InterPro" id="IPR010104">
    <property type="entry name" value="TonB_rcpt_bac"/>
</dbReference>
<keyword evidence="7 8" id="KW-0998">Cell outer membrane</keyword>
<keyword evidence="15" id="KW-1185">Reference proteome</keyword>
<dbReference type="InterPro" id="IPR012910">
    <property type="entry name" value="Plug_dom"/>
</dbReference>
<keyword evidence="11" id="KW-0732">Signal</keyword>
<dbReference type="InterPro" id="IPR036942">
    <property type="entry name" value="Beta-barrel_TonB_sf"/>
</dbReference>
<comment type="subcellular location">
    <subcellularLocation>
        <location evidence="1 8">Cell outer membrane</location>
        <topology evidence="1 8">Multi-pass membrane protein</topology>
    </subcellularLocation>
</comment>
<dbReference type="PANTHER" id="PTHR40980:SF3">
    <property type="entry name" value="TONB-DEPENDENT RECEPTOR-LIKE BETA-BARREL DOMAIN-CONTAINING PROTEIN"/>
    <property type="match status" value="1"/>
</dbReference>
<evidence type="ECO:0000256" key="2">
    <source>
        <dbReference type="ARBA" id="ARBA00022448"/>
    </source>
</evidence>
<keyword evidence="6 8" id="KW-0472">Membrane</keyword>
<feature type="region of interest" description="Disordered" evidence="10">
    <location>
        <begin position="687"/>
        <end position="712"/>
    </location>
</feature>
<feature type="domain" description="TonB-dependent receptor-like beta-barrel" evidence="12">
    <location>
        <begin position="416"/>
        <end position="893"/>
    </location>
</feature>
<evidence type="ECO:0000256" key="5">
    <source>
        <dbReference type="ARBA" id="ARBA00023077"/>
    </source>
</evidence>
<reference evidence="14 15" key="1">
    <citation type="submission" date="2022-05" db="EMBL/GenBank/DDBJ databases">
        <title>Microbulbifer sp. nov., isolated from sponge.</title>
        <authorList>
            <person name="Gao L."/>
        </authorList>
    </citation>
    <scope>NUCLEOTIDE SEQUENCE [LARGE SCALE GENOMIC DNA]</scope>
    <source>
        <strain evidence="14 15">MI-G</strain>
    </source>
</reference>
<dbReference type="CDD" id="cd01347">
    <property type="entry name" value="ligand_gated_channel"/>
    <property type="match status" value="1"/>
</dbReference>
<comment type="similarity">
    <text evidence="8 9">Belongs to the TonB-dependent receptor family.</text>
</comment>
<keyword evidence="2 8" id="KW-0813">Transport</keyword>
<dbReference type="Pfam" id="PF00593">
    <property type="entry name" value="TonB_dep_Rec_b-barrel"/>
    <property type="match status" value="1"/>
</dbReference>
<dbReference type="InterPro" id="IPR037066">
    <property type="entry name" value="Plug_dom_sf"/>
</dbReference>
<evidence type="ECO:0000256" key="1">
    <source>
        <dbReference type="ARBA" id="ARBA00004571"/>
    </source>
</evidence>
<protein>
    <submittedName>
        <fullName evidence="14">TonB-dependent receptor</fullName>
    </submittedName>
</protein>
<dbReference type="InterPro" id="IPR000531">
    <property type="entry name" value="Beta-barrel_TonB"/>
</dbReference>
<dbReference type="PANTHER" id="PTHR40980">
    <property type="entry name" value="PLUG DOMAIN-CONTAINING PROTEIN"/>
    <property type="match status" value="1"/>
</dbReference>
<evidence type="ECO:0000313" key="15">
    <source>
        <dbReference type="Proteomes" id="UP001321520"/>
    </source>
</evidence>
<keyword evidence="5 9" id="KW-0798">TonB box</keyword>
<evidence type="ECO:0000313" key="14">
    <source>
        <dbReference type="EMBL" id="WKD51475.1"/>
    </source>
</evidence>
<sequence>MKEKSLTANRQVKLLRTSASVLVLCSIVGITQAQSAEEEVTQSPALEEVVVLGIRQSMEKNLNVKRFSSAVVDSITAVDIGKFPDKNVADALQRVPGVSIVRSGGEGARVSIRGTAPELTFTQLNGNYIATPGDDPSRSFSYTLLPSAMISRADVYKSPEAKLDEGGIGGTVVLHTRRPLDLDAGEGRVSVETTHADVTGKYEPQFTGFYSWKNEAETVGVLFGYSRQDRQNRVISTSVENWGWQGDEAPREGTEARGPMVDIDGNEYRDFYAPRAVVGSVFEEDRTREGMQFSAQWRPVEQLEFGFNYFRFELGGNSENYRIVFPEWNYGNAIAPGSLKFDEDGDTLLGIGMLDRGQAELQSPQVAGDYTRAEYTSDTLDFNVSYQGDGYSLRLVAGHTSAEGGPSEKLFASVNARYGTVTDWSWDLSSGTAEIVTSADLGDPNTYPLYDWFSSHWASSEDQERYYQMDVSIDMDYGWFSALDLGLKYRDHEINRRITRQSWDDDKPPCPTINWGGVDGACYPWWPDDSFHTDPSGVPDTIDILSGGPLDNIIGGVNVPGFAYLKFEKLKAFLDETYGDPTVLIETNQVYRIGEEVTAAYVQQNFASAVLRGNFGIRAVQTQQYARTFDNIEGELQDEPNVRDSSNTDILPSANIAWDISDQLVMRAALARVIARVDYSDLGGSETIHAPLPDPNNPDLPSPGPRTGYAGNAELEPYSADQLDLGLEWYFDDASAIGLTLFQKDIASFVINGSSIVSREIKGETVEVAMNMPLNGTDATARGAELFAQYAFDNGFGVLANYTYTDTELAVIDIEGIKSKTEIAGTSKDQYNLSVYYETNDFSVRASYNYRSAYADGFHNGINTFTDEYDQVDVNASYSLMDSLVLSASIINLTEEKVDRYWGEKNRVYGSYYSGRRAYLGLTYSF</sequence>
<keyword evidence="4 8" id="KW-0812">Transmembrane</keyword>
<evidence type="ECO:0000256" key="9">
    <source>
        <dbReference type="RuleBase" id="RU003357"/>
    </source>
</evidence>
<dbReference type="SUPFAM" id="SSF56935">
    <property type="entry name" value="Porins"/>
    <property type="match status" value="1"/>
</dbReference>
<dbReference type="EMBL" id="CP098023">
    <property type="protein sequence ID" value="WKD51475.1"/>
    <property type="molecule type" value="Genomic_DNA"/>
</dbReference>
<evidence type="ECO:0000256" key="7">
    <source>
        <dbReference type="ARBA" id="ARBA00023237"/>
    </source>
</evidence>
<evidence type="ECO:0000256" key="6">
    <source>
        <dbReference type="ARBA" id="ARBA00023136"/>
    </source>
</evidence>
<evidence type="ECO:0000256" key="11">
    <source>
        <dbReference type="SAM" id="SignalP"/>
    </source>
</evidence>
<evidence type="ECO:0000256" key="8">
    <source>
        <dbReference type="PROSITE-ProRule" id="PRU01360"/>
    </source>
</evidence>
<evidence type="ECO:0000259" key="12">
    <source>
        <dbReference type="Pfam" id="PF00593"/>
    </source>
</evidence>